<dbReference type="PANTHER" id="PTHR22050:SF2">
    <property type="entry name" value="TRANSMEMBRANE PROTEIN 131-LIKE"/>
    <property type="match status" value="1"/>
</dbReference>
<dbReference type="Gene3D" id="2.60.40.10">
    <property type="entry name" value="Immunoglobulins"/>
    <property type="match status" value="2"/>
</dbReference>
<feature type="region of interest" description="Disordered" evidence="7">
    <location>
        <begin position="995"/>
        <end position="1023"/>
    </location>
</feature>
<evidence type="ECO:0000313" key="14">
    <source>
        <dbReference type="Ensembl" id="ENSTNIP00000008136.1"/>
    </source>
</evidence>
<reference evidence="14" key="2">
    <citation type="submission" date="2025-08" db="UniProtKB">
        <authorList>
            <consortium name="Ensembl"/>
        </authorList>
    </citation>
    <scope>IDENTIFICATION</scope>
</reference>
<comment type="subcellular location">
    <subcellularLocation>
        <location evidence="1">Membrane</location>
        <topology evidence="1">Single-pass type I membrane protein</topology>
    </subcellularLocation>
</comment>
<keyword evidence="4 8" id="KW-0732">Signal</keyword>
<feature type="region of interest" description="Disordered" evidence="7">
    <location>
        <begin position="1099"/>
        <end position="1186"/>
    </location>
</feature>
<reference evidence="14" key="3">
    <citation type="submission" date="2025-09" db="UniProtKB">
        <authorList>
            <consortium name="Ensembl"/>
        </authorList>
    </citation>
    <scope>IDENTIFICATION</scope>
</reference>
<dbReference type="Pfam" id="PF24499">
    <property type="entry name" value="Ig_TMEM131L_4"/>
    <property type="match status" value="1"/>
</dbReference>
<keyword evidence="15" id="KW-1185">Reference proteome</keyword>
<feature type="domain" description="TMEM131L fourth Ig-like" evidence="12">
    <location>
        <begin position="586"/>
        <end position="719"/>
    </location>
</feature>
<dbReference type="Pfam" id="PF24501">
    <property type="entry name" value="Ig_TMEM131L_5"/>
    <property type="match status" value="1"/>
</dbReference>
<keyword evidence="3" id="KW-0812">Transmembrane</keyword>
<evidence type="ECO:0000259" key="13">
    <source>
        <dbReference type="Pfam" id="PF24501"/>
    </source>
</evidence>
<evidence type="ECO:0000256" key="4">
    <source>
        <dbReference type="ARBA" id="ARBA00022729"/>
    </source>
</evidence>
<feature type="domain" description="TMEM131L fifth Ig-like" evidence="13">
    <location>
        <begin position="769"/>
        <end position="833"/>
    </location>
</feature>
<proteinExistence type="inferred from homology"/>
<dbReference type="InterPro" id="IPR045695">
    <property type="entry name" value="TMEM131-like_Ig_dom2"/>
</dbReference>
<evidence type="ECO:0000259" key="9">
    <source>
        <dbReference type="Pfam" id="PF12371"/>
    </source>
</evidence>
<feature type="compositionally biased region" description="Low complexity" evidence="7">
    <location>
        <begin position="1525"/>
        <end position="1540"/>
    </location>
</feature>
<feature type="domain" description="Transmembrane protein 131-like second Ig-like" evidence="10">
    <location>
        <begin position="201"/>
        <end position="351"/>
    </location>
</feature>
<dbReference type="Ensembl" id="ENSTNIT00000008301.1">
    <property type="protein sequence ID" value="ENSTNIP00000008136.1"/>
    <property type="gene ID" value="ENSTNIG00000005446.1"/>
</dbReference>
<dbReference type="PANTHER" id="PTHR22050">
    <property type="entry name" value="RW1 PROTEIN HOMOLOG"/>
    <property type="match status" value="1"/>
</dbReference>
<protein>
    <submittedName>
        <fullName evidence="14">Transmembrane 131 like</fullName>
    </submittedName>
</protein>
<keyword evidence="6" id="KW-0472">Membrane</keyword>
<dbReference type="InterPro" id="IPR055437">
    <property type="entry name" value="TMEM131L_Ig_5"/>
</dbReference>
<dbReference type="GO" id="GO:0016020">
    <property type="term" value="C:membrane"/>
    <property type="evidence" value="ECO:0007669"/>
    <property type="project" value="UniProtKB-SubCell"/>
</dbReference>
<feature type="region of interest" description="Disordered" evidence="7">
    <location>
        <begin position="903"/>
        <end position="931"/>
    </location>
</feature>
<dbReference type="Pfam" id="PF19532">
    <property type="entry name" value="Ig_TMEM131L_2nd"/>
    <property type="match status" value="1"/>
</dbReference>
<feature type="compositionally biased region" description="Basic and acidic residues" evidence="7">
    <location>
        <begin position="1106"/>
        <end position="1123"/>
    </location>
</feature>
<feature type="domain" description="Transmembrane protein 131-like N-terminal" evidence="9">
    <location>
        <begin position="92"/>
        <end position="175"/>
    </location>
</feature>
<feature type="signal peptide" evidence="8">
    <location>
        <begin position="1"/>
        <end position="38"/>
    </location>
</feature>
<name>H3CIQ8_TETNG</name>
<evidence type="ECO:0000256" key="8">
    <source>
        <dbReference type="SAM" id="SignalP"/>
    </source>
</evidence>
<accession>H3CIQ8</accession>
<sequence>MAELQDFQQGSHCHRKTWINILLGILQLLLPCVQHGGAQLQAFVSLPIVVEVWQPEEADPLVPLQSEQTKNCQQYKNRKFSDSDSRENGWPLHFQPPALDFGTQPLGLARAETIYIHNPSQEVPVTLLSMFTTSRHFYIPFFHRRVIPPRGKASFKLIFLPSEEGNVENTLFINTSAHGLLSYQVFGVGVHQGSLKSVQRKESLLLFPHIQSIKLTQTQEDDSNSTTLGLLLECNLPKSLFNSLQGSCLQSEEHLSLQINLLARGDRPADLDKLKPYVIEHILVLLAAPAAGPASIDQPKIGVYMLNSGSKKLLIKDMQVLTKVEMSFKFNQILLKSEAKNFTEVAALACRGENPFSNDHFAINPTTSLKCCGMTGLFWLWIQTDLLNLFQVKQRDADTVDLWLTNSFLLPITVRNVSLSHNLQEVLKVMNFSGALTVPQGCWYIMSLRLLSRTLPVNQLSTLSLSTNLGTVLDIPLYFHPTPSKQGEVVFEAERECGRPCLLRLSEAGLSEWQRSLLPDLFSSSWSVDNKLAAELCSRWQCQKDKPTCRYFITQFYLYILQIETNSIQTSINRWPRLPVETSSPLDFGATPVNESKVKTFMLKNPSSSVVSVEVRILSMYPAPLEAVDLLSKWFNISPLSVNISTSEFTLLASAFKQAGENEEDMMGEGVLRLLLQPWETREVAVVFTPSDHKPTTTILIIRNNLTVFDMKIVRGHGAKELLRVGGKLPGPGASLRFNVPQSTLMECRDGLRTNKPLFAIRKSFKVENVGELPLTVMSMNINGYKCQGFGFEVLQCRPFSLEHNSSSEITIAFTPDFTSSWVIRDLTLVTARGTSFAFTLNVTLPHHMLPLCAQVVPGPSWEETFWVVTLIFTCFSLFGVCLMAFHQAQYILNEFSTPSVRSNHNSVLPRENSSVNNNNNNVPNGVTKTKGSCKSYVDTCHTSDKGKGRGSPALANSPTPRHHAPKKGSGATPAQAQKKPKVSLYYSKYKPSSTAASGAVTVDEEHEDLTPEASLTPELPLSPVPDVCSSNEPAFISQLEKKPSAELQGEQSAVEEGLPAEVMFPMEIPAGFPGNVTLSPGPRPGLLMCSPIEKSCSDHYAQQMDSDKRESSEIELREDEKGQKKKAQGVETPAFPGNKGKRSRRKAENVSSAPEHDVVVIPEREKDPDWKTGERNNSGTRNSYHCCSSAKAEAPKSGPGTESCLKQNGGPQFCRFTSHTPALSHWSHWCTAGVYPARVRRKCTAERRCGGGAVCESGSDSGSSSGSVRASRGSWGSWSSTSSVEGDRDAGARAHPCTTSSRKTSSFIPSFAAVAAGVDKNLDKEAHGKLLPSVQKYIWKIIPERACLPLDCSASTGQYLPEFRYNTTEALPYIPQAAPSVYNSRFTWSGATNHCSPYTYCEEGNYIGAFPSQDLQRTHCSQPGWTEEQPQESPSAWDTAACVGSKPYFSGTRSLSPMSSLFGSIWTPQSDPYQRHFQPERSAPVSPISPPHSPFGRELEGRCAPNQFSSFNPFGPHMNLDIWNSASNRSSNSQLSNDSGYCGDV</sequence>
<dbReference type="Pfam" id="PF24498">
    <property type="entry name" value="Ig_TMEM131L_3"/>
    <property type="match status" value="1"/>
</dbReference>
<dbReference type="InterPro" id="IPR013783">
    <property type="entry name" value="Ig-like_fold"/>
</dbReference>
<reference evidence="15" key="1">
    <citation type="journal article" date="2004" name="Nature">
        <title>Genome duplication in the teleost fish Tetraodon nigroviridis reveals the early vertebrate proto-karyotype.</title>
        <authorList>
            <person name="Jaillon O."/>
            <person name="Aury J.-M."/>
            <person name="Brunet F."/>
            <person name="Petit J.-L."/>
            <person name="Stange-Thomann N."/>
            <person name="Mauceli E."/>
            <person name="Bouneau L."/>
            <person name="Fischer C."/>
            <person name="Ozouf-Costaz C."/>
            <person name="Bernot A."/>
            <person name="Nicaud S."/>
            <person name="Jaffe D."/>
            <person name="Fisher S."/>
            <person name="Lutfalla G."/>
            <person name="Dossat C."/>
            <person name="Segurens B."/>
            <person name="Dasilva C."/>
            <person name="Salanoubat M."/>
            <person name="Levy M."/>
            <person name="Boudet N."/>
            <person name="Castellano S."/>
            <person name="Anthouard V."/>
            <person name="Jubin C."/>
            <person name="Castelli V."/>
            <person name="Katinka M."/>
            <person name="Vacherie B."/>
            <person name="Biemont C."/>
            <person name="Skalli Z."/>
            <person name="Cattolico L."/>
            <person name="Poulain J."/>
            <person name="De Berardinis V."/>
            <person name="Cruaud C."/>
            <person name="Duprat S."/>
            <person name="Brottier P."/>
            <person name="Coutanceau J.-P."/>
            <person name="Gouzy J."/>
            <person name="Parra G."/>
            <person name="Lardier G."/>
            <person name="Chapple C."/>
            <person name="McKernan K.J."/>
            <person name="McEwan P."/>
            <person name="Bosak S."/>
            <person name="Kellis M."/>
            <person name="Volff J.-N."/>
            <person name="Guigo R."/>
            <person name="Zody M.C."/>
            <person name="Mesirov J."/>
            <person name="Lindblad-Toh K."/>
            <person name="Birren B."/>
            <person name="Nusbaum C."/>
            <person name="Kahn D."/>
            <person name="Robinson-Rechavi M."/>
            <person name="Laudet V."/>
            <person name="Schachter V."/>
            <person name="Quetier F."/>
            <person name="Saurin W."/>
            <person name="Scarpelli C."/>
            <person name="Wincker P."/>
            <person name="Lander E.S."/>
            <person name="Weissenbach J."/>
            <person name="Roest Crollius H."/>
        </authorList>
    </citation>
    <scope>NUCLEOTIDE SEQUENCE [LARGE SCALE GENOMIC DNA]</scope>
</reference>
<comment type="similarity">
    <text evidence="2">Belongs to the TMEM131 family.</text>
</comment>
<dbReference type="OMA" id="FINSPPY"/>
<dbReference type="Pfam" id="PF12371">
    <property type="entry name" value="TMEM131_like_N"/>
    <property type="match status" value="1"/>
</dbReference>
<feature type="domain" description="TMEM131L third Ig-like" evidence="11">
    <location>
        <begin position="389"/>
        <end position="480"/>
    </location>
</feature>
<dbReference type="InParanoid" id="H3CIQ8"/>
<feature type="region of interest" description="Disordered" evidence="7">
    <location>
        <begin position="1252"/>
        <end position="1305"/>
    </location>
</feature>
<dbReference type="InterPro" id="IPR039877">
    <property type="entry name" value="TMEM131-like"/>
</dbReference>
<feature type="compositionally biased region" description="Basic and acidic residues" evidence="7">
    <location>
        <begin position="1155"/>
        <end position="1175"/>
    </location>
</feature>
<feature type="region of interest" description="Disordered" evidence="7">
    <location>
        <begin position="944"/>
        <end position="981"/>
    </location>
</feature>
<dbReference type="InterPro" id="IPR022113">
    <property type="entry name" value="TMEM131L_N"/>
</dbReference>
<evidence type="ECO:0000259" key="12">
    <source>
        <dbReference type="Pfam" id="PF24499"/>
    </source>
</evidence>
<dbReference type="InterPro" id="IPR055436">
    <property type="entry name" value="Ig_TMEM131L_4"/>
</dbReference>
<evidence type="ECO:0000256" key="2">
    <source>
        <dbReference type="ARBA" id="ARBA00006682"/>
    </source>
</evidence>
<dbReference type="STRING" id="99883.ENSTNIP00000008136"/>
<evidence type="ECO:0000256" key="5">
    <source>
        <dbReference type="ARBA" id="ARBA00022989"/>
    </source>
</evidence>
<feature type="region of interest" description="Disordered" evidence="7">
    <location>
        <begin position="1524"/>
        <end position="1546"/>
    </location>
</feature>
<organism evidence="14 15">
    <name type="scientific">Tetraodon nigroviridis</name>
    <name type="common">Spotted green pufferfish</name>
    <name type="synonym">Chelonodon nigroviridis</name>
    <dbReference type="NCBI Taxonomy" id="99883"/>
    <lineage>
        <taxon>Eukaryota</taxon>
        <taxon>Metazoa</taxon>
        <taxon>Chordata</taxon>
        <taxon>Craniata</taxon>
        <taxon>Vertebrata</taxon>
        <taxon>Euteleostomi</taxon>
        <taxon>Actinopterygii</taxon>
        <taxon>Neopterygii</taxon>
        <taxon>Teleostei</taxon>
        <taxon>Neoteleostei</taxon>
        <taxon>Acanthomorphata</taxon>
        <taxon>Eupercaria</taxon>
        <taxon>Tetraodontiformes</taxon>
        <taxon>Tetradontoidea</taxon>
        <taxon>Tetraodontidae</taxon>
        <taxon>Tetraodon</taxon>
    </lineage>
</organism>
<evidence type="ECO:0000259" key="11">
    <source>
        <dbReference type="Pfam" id="PF24498"/>
    </source>
</evidence>
<evidence type="ECO:0000259" key="10">
    <source>
        <dbReference type="Pfam" id="PF19532"/>
    </source>
</evidence>
<evidence type="ECO:0000256" key="3">
    <source>
        <dbReference type="ARBA" id="ARBA00022692"/>
    </source>
</evidence>
<keyword evidence="5" id="KW-1133">Transmembrane helix</keyword>
<dbReference type="GeneTree" id="ENSGT00530000063614"/>
<evidence type="ECO:0000256" key="7">
    <source>
        <dbReference type="SAM" id="MobiDB-lite"/>
    </source>
</evidence>
<feature type="compositionally biased region" description="Polar residues" evidence="7">
    <location>
        <begin position="1176"/>
        <end position="1186"/>
    </location>
</feature>
<feature type="compositionally biased region" description="Low complexity" evidence="7">
    <location>
        <begin position="1257"/>
        <end position="1285"/>
    </location>
</feature>
<dbReference type="Proteomes" id="UP000007303">
    <property type="component" value="Unassembled WGS sequence"/>
</dbReference>
<evidence type="ECO:0000313" key="15">
    <source>
        <dbReference type="Proteomes" id="UP000007303"/>
    </source>
</evidence>
<dbReference type="InterPro" id="IPR055435">
    <property type="entry name" value="Ig_TMEM131L_3"/>
</dbReference>
<feature type="compositionally biased region" description="Low complexity" evidence="7">
    <location>
        <begin position="913"/>
        <end position="925"/>
    </location>
</feature>
<evidence type="ECO:0000256" key="1">
    <source>
        <dbReference type="ARBA" id="ARBA00004479"/>
    </source>
</evidence>
<dbReference type="HOGENOM" id="CLU_004094_0_0_1"/>
<evidence type="ECO:0000256" key="6">
    <source>
        <dbReference type="ARBA" id="ARBA00023136"/>
    </source>
</evidence>
<feature type="chain" id="PRO_5003581810" evidence="8">
    <location>
        <begin position="39"/>
        <end position="1546"/>
    </location>
</feature>